<dbReference type="AlphaFoldDB" id="A0A543KFA6"/>
<evidence type="ECO:0000313" key="2">
    <source>
        <dbReference type="Proteomes" id="UP000320582"/>
    </source>
</evidence>
<evidence type="ECO:0008006" key="3">
    <source>
        <dbReference type="Google" id="ProtNLM"/>
    </source>
</evidence>
<organism evidence="1 2">
    <name type="scientific">Roseinatronobacter monicus</name>
    <dbReference type="NCBI Taxonomy" id="393481"/>
    <lineage>
        <taxon>Bacteria</taxon>
        <taxon>Pseudomonadati</taxon>
        <taxon>Pseudomonadota</taxon>
        <taxon>Alphaproteobacteria</taxon>
        <taxon>Rhodobacterales</taxon>
        <taxon>Paracoccaceae</taxon>
        <taxon>Roseinatronobacter</taxon>
    </lineage>
</organism>
<dbReference type="Proteomes" id="UP000320582">
    <property type="component" value="Unassembled WGS sequence"/>
</dbReference>
<proteinExistence type="predicted"/>
<accession>A0A543KFA6</accession>
<dbReference type="EMBL" id="VFPT01000001">
    <property type="protein sequence ID" value="TQM93770.1"/>
    <property type="molecule type" value="Genomic_DNA"/>
</dbReference>
<dbReference type="InterPro" id="IPR009061">
    <property type="entry name" value="DNA-bd_dom_put_sf"/>
</dbReference>
<keyword evidence="2" id="KW-1185">Reference proteome</keyword>
<reference evidence="1 2" key="1">
    <citation type="submission" date="2019-06" db="EMBL/GenBank/DDBJ databases">
        <title>Genomic Encyclopedia of Archaeal and Bacterial Type Strains, Phase II (KMG-II): from individual species to whole genera.</title>
        <authorList>
            <person name="Goeker M."/>
        </authorList>
    </citation>
    <scope>NUCLEOTIDE SEQUENCE [LARGE SCALE GENOMIC DNA]</scope>
    <source>
        <strain evidence="1 2">DSM 18423</strain>
    </source>
</reference>
<comment type="caution">
    <text evidence="1">The sequence shown here is derived from an EMBL/GenBank/DDBJ whole genome shotgun (WGS) entry which is preliminary data.</text>
</comment>
<protein>
    <recommendedName>
        <fullName evidence="3">Excisionase family DNA binding protein</fullName>
    </recommendedName>
</protein>
<gene>
    <name evidence="1" type="ORF">BD293_2419</name>
</gene>
<dbReference type="RefSeq" id="WP_142081966.1">
    <property type="nucleotide sequence ID" value="NZ_VFPT01000001.1"/>
</dbReference>
<name>A0A543KFA6_9RHOB</name>
<dbReference type="SUPFAM" id="SSF46955">
    <property type="entry name" value="Putative DNA-binding domain"/>
    <property type="match status" value="1"/>
</dbReference>
<sequence length="141" mass="15247">MAKRPNPRAIKAARTYTVEEAAIALGVSIGTIRSWVKSGLPLMKSQRPFLILGGALRGFLEGRAKAAKAPLQADQLYCLSCKAGRTPMGLMVDCIPQTPKTARLLGLCEVCGGTCNRIISQTKIDQFSRIFEIAIKEGRQA</sequence>
<dbReference type="OrthoDB" id="8546410at2"/>
<evidence type="ECO:0000313" key="1">
    <source>
        <dbReference type="EMBL" id="TQM93770.1"/>
    </source>
</evidence>